<dbReference type="AlphaFoldDB" id="A0A4P9WFQ1"/>
<organism evidence="1 2">
    <name type="scientific">Blyttiomyces helicus</name>
    <dbReference type="NCBI Taxonomy" id="388810"/>
    <lineage>
        <taxon>Eukaryota</taxon>
        <taxon>Fungi</taxon>
        <taxon>Fungi incertae sedis</taxon>
        <taxon>Chytridiomycota</taxon>
        <taxon>Chytridiomycota incertae sedis</taxon>
        <taxon>Chytridiomycetes</taxon>
        <taxon>Chytridiomycetes incertae sedis</taxon>
        <taxon>Blyttiomyces</taxon>
    </lineage>
</organism>
<evidence type="ECO:0000313" key="1">
    <source>
        <dbReference type="EMBL" id="RKO90148.1"/>
    </source>
</evidence>
<evidence type="ECO:0000313" key="2">
    <source>
        <dbReference type="Proteomes" id="UP000269721"/>
    </source>
</evidence>
<dbReference type="InterPro" id="IPR032675">
    <property type="entry name" value="LRR_dom_sf"/>
</dbReference>
<proteinExistence type="predicted"/>
<evidence type="ECO:0008006" key="3">
    <source>
        <dbReference type="Google" id="ProtNLM"/>
    </source>
</evidence>
<dbReference type="Proteomes" id="UP000269721">
    <property type="component" value="Unassembled WGS sequence"/>
</dbReference>
<gene>
    <name evidence="1" type="ORF">BDK51DRAFT_44404</name>
</gene>
<sequence>MDQFRPRVQQFDNYLSKFRTLNEIETLTKVPKTRASSASGFYFSPCDPCALADAPNLTSLGLSGCAQLTDSTLHSVPTLCPRLERLDMAEADVSPAGLQYLIDNTRSLRECVAPGEGVRWGRVVHFDDPWSEDVFSPYGVWEREMRRVARLAGFVY</sequence>
<protein>
    <recommendedName>
        <fullName evidence="3">F-box domain-containing protein</fullName>
    </recommendedName>
</protein>
<dbReference type="OrthoDB" id="10009287at2759"/>
<dbReference type="InterPro" id="IPR006553">
    <property type="entry name" value="Leu-rich_rpt_Cys-con_subtyp"/>
</dbReference>
<reference evidence="2" key="1">
    <citation type="journal article" date="2018" name="Nat. Microbiol.">
        <title>Leveraging single-cell genomics to expand the fungal tree of life.</title>
        <authorList>
            <person name="Ahrendt S.R."/>
            <person name="Quandt C.A."/>
            <person name="Ciobanu D."/>
            <person name="Clum A."/>
            <person name="Salamov A."/>
            <person name="Andreopoulos B."/>
            <person name="Cheng J.F."/>
            <person name="Woyke T."/>
            <person name="Pelin A."/>
            <person name="Henrissat B."/>
            <person name="Reynolds N.K."/>
            <person name="Benny G.L."/>
            <person name="Smith M.E."/>
            <person name="James T.Y."/>
            <person name="Grigoriev I.V."/>
        </authorList>
    </citation>
    <scope>NUCLEOTIDE SEQUENCE [LARGE SCALE GENOMIC DNA]</scope>
</reference>
<accession>A0A4P9WFQ1</accession>
<dbReference type="Gene3D" id="3.80.10.10">
    <property type="entry name" value="Ribonuclease Inhibitor"/>
    <property type="match status" value="1"/>
</dbReference>
<name>A0A4P9WFQ1_9FUNG</name>
<dbReference type="SUPFAM" id="SSF52047">
    <property type="entry name" value="RNI-like"/>
    <property type="match status" value="1"/>
</dbReference>
<dbReference type="EMBL" id="KZ995702">
    <property type="protein sequence ID" value="RKO90148.1"/>
    <property type="molecule type" value="Genomic_DNA"/>
</dbReference>
<keyword evidence="2" id="KW-1185">Reference proteome</keyword>
<dbReference type="SMART" id="SM00367">
    <property type="entry name" value="LRR_CC"/>
    <property type="match status" value="2"/>
</dbReference>